<sequence>MKNNNEKKDKKILIGALGVAAVIAAGSTFAWFTSSDEVTNRLTASADYGVSISESFTPPTEWLPGQEIKKEVAAVNTGNIAAYVRLDLKHALQGTQAGDGVAYSSSVATTGLTPLTANEIKTLEAGGYLAYTDAEDVPTGAVTATPTAKGLYIYRRQITDGLAYSGYYCDGADNYYGLVTTKLDNGDITVDAVLTPTMQQLLQATQTMASFRQSAA</sequence>
<dbReference type="Proteomes" id="UP000019365">
    <property type="component" value="Unassembled WGS sequence"/>
</dbReference>
<dbReference type="AlphaFoldDB" id="W7USZ2"/>
<comment type="caution">
    <text evidence="2">The sequence shown here is derived from an EMBL/GenBank/DDBJ whole genome shotgun (WGS) entry which is preliminary data.</text>
</comment>
<dbReference type="InterPro" id="IPR023833">
    <property type="entry name" value="Signal_pept_SipW-depend-type"/>
</dbReference>
<evidence type="ECO:0000313" key="2">
    <source>
        <dbReference type="EMBL" id="EWM54544.1"/>
    </source>
</evidence>
<dbReference type="RefSeq" id="WP_037297407.1">
    <property type="nucleotide sequence ID" value="NZ_ATAX01000012.1"/>
</dbReference>
<keyword evidence="3" id="KW-1185">Reference proteome</keyword>
<dbReference type="InterPro" id="IPR024008">
    <property type="entry name" value="BsaA"/>
</dbReference>
<organism evidence="2 3">
    <name type="scientific">Ruminococcus flavefaciens 007c</name>
    <dbReference type="NCBI Taxonomy" id="1341157"/>
    <lineage>
        <taxon>Bacteria</taxon>
        <taxon>Bacillati</taxon>
        <taxon>Bacillota</taxon>
        <taxon>Clostridia</taxon>
        <taxon>Eubacteriales</taxon>
        <taxon>Oscillospiraceae</taxon>
        <taxon>Ruminococcus</taxon>
    </lineage>
</organism>
<dbReference type="NCBIfam" id="TIGR04088">
    <property type="entry name" value="cognate_SipW"/>
    <property type="match status" value="1"/>
</dbReference>
<dbReference type="OrthoDB" id="1819951at2"/>
<dbReference type="eggNOG" id="ENOG5033A96">
    <property type="taxonomic scope" value="Bacteria"/>
</dbReference>
<proteinExistence type="predicted"/>
<evidence type="ECO:0008006" key="4">
    <source>
        <dbReference type="Google" id="ProtNLM"/>
    </source>
</evidence>
<evidence type="ECO:0000256" key="1">
    <source>
        <dbReference type="SAM" id="Phobius"/>
    </source>
</evidence>
<reference evidence="2 3" key="1">
    <citation type="journal article" date="2014" name="PLoS ONE">
        <title>Rumen cellulosomics: divergent fiber-degrading strategies revealed by comparative genome-wide analysis of six ruminococcal strains.</title>
        <authorList>
            <person name="Dassa B."/>
            <person name="Borovok I."/>
            <person name="Ruimy-Israeli V."/>
            <person name="Lamed R."/>
            <person name="Flint H.J."/>
            <person name="Duncan S.H."/>
            <person name="Henrissat B."/>
            <person name="Coutinho P."/>
            <person name="Morrison M."/>
            <person name="Mosoni P."/>
            <person name="Yeoman C.J."/>
            <person name="White B.A."/>
            <person name="Bayer E.A."/>
        </authorList>
    </citation>
    <scope>NUCLEOTIDE SEQUENCE [LARGE SCALE GENOMIC DNA]</scope>
    <source>
        <strain evidence="2 3">007c</strain>
    </source>
</reference>
<gene>
    <name evidence="2" type="ORF">RF007C_00260</name>
</gene>
<dbReference type="NCBIfam" id="TIGR04090">
    <property type="entry name" value="exp_by_SipW_IV"/>
    <property type="match status" value="1"/>
</dbReference>
<keyword evidence="1" id="KW-0472">Membrane</keyword>
<dbReference type="EMBL" id="ATAX01000012">
    <property type="protein sequence ID" value="EWM54544.1"/>
    <property type="molecule type" value="Genomic_DNA"/>
</dbReference>
<name>W7USZ2_RUMFL</name>
<dbReference type="PATRIC" id="fig|1341157.4.peg.773"/>
<feature type="transmembrane region" description="Helical" evidence="1">
    <location>
        <begin position="12"/>
        <end position="32"/>
    </location>
</feature>
<accession>W7USZ2</accession>
<keyword evidence="1" id="KW-1133">Transmembrane helix</keyword>
<keyword evidence="1" id="KW-0812">Transmembrane</keyword>
<evidence type="ECO:0000313" key="3">
    <source>
        <dbReference type="Proteomes" id="UP000019365"/>
    </source>
</evidence>
<protein>
    <recommendedName>
        <fullName evidence="4">Alternate signal-mediated exported protein</fullName>
    </recommendedName>
</protein>